<proteinExistence type="predicted"/>
<keyword evidence="1" id="KW-0812">Transmembrane</keyword>
<dbReference type="Proteomes" id="UP000799440">
    <property type="component" value="Unassembled WGS sequence"/>
</dbReference>
<protein>
    <submittedName>
        <fullName evidence="2">DUF1776-domain-containing protein</fullName>
    </submittedName>
</protein>
<dbReference type="InterPro" id="IPR036291">
    <property type="entry name" value="NAD(P)-bd_dom_sf"/>
</dbReference>
<dbReference type="Pfam" id="PF08643">
    <property type="entry name" value="DUF1776"/>
    <property type="match status" value="1"/>
</dbReference>
<organism evidence="2 3">
    <name type="scientific">Sporormia fimetaria CBS 119925</name>
    <dbReference type="NCBI Taxonomy" id="1340428"/>
    <lineage>
        <taxon>Eukaryota</taxon>
        <taxon>Fungi</taxon>
        <taxon>Dikarya</taxon>
        <taxon>Ascomycota</taxon>
        <taxon>Pezizomycotina</taxon>
        <taxon>Dothideomycetes</taxon>
        <taxon>Pleosporomycetidae</taxon>
        <taxon>Pleosporales</taxon>
        <taxon>Sporormiaceae</taxon>
        <taxon>Sporormia</taxon>
    </lineage>
</organism>
<evidence type="ECO:0000256" key="1">
    <source>
        <dbReference type="SAM" id="Phobius"/>
    </source>
</evidence>
<name>A0A6A6VP72_9PLEO</name>
<dbReference type="AlphaFoldDB" id="A0A6A6VP72"/>
<accession>A0A6A6VP72</accession>
<dbReference type="PANTHER" id="PTHR43313">
    <property type="entry name" value="SHORT-CHAIN DEHYDROGENASE/REDUCTASE FAMILY 9C"/>
    <property type="match status" value="1"/>
</dbReference>
<dbReference type="Gene3D" id="3.40.50.720">
    <property type="entry name" value="NAD(P)-binding Rossmann-like Domain"/>
    <property type="match status" value="1"/>
</dbReference>
<dbReference type="InterPro" id="IPR013952">
    <property type="entry name" value="DUF1776_fun"/>
</dbReference>
<dbReference type="EMBL" id="MU006563">
    <property type="protein sequence ID" value="KAF2751041.1"/>
    <property type="molecule type" value="Genomic_DNA"/>
</dbReference>
<feature type="transmembrane region" description="Helical" evidence="1">
    <location>
        <begin position="81"/>
        <end position="98"/>
    </location>
</feature>
<dbReference type="PANTHER" id="PTHR43313:SF1">
    <property type="entry name" value="3BETA-HYDROXYSTEROID DEHYDROGENASE DHS-16"/>
    <property type="match status" value="1"/>
</dbReference>
<gene>
    <name evidence="2" type="ORF">M011DRAFT_455992</name>
</gene>
<dbReference type="OrthoDB" id="5308060at2759"/>
<keyword evidence="1" id="KW-0472">Membrane</keyword>
<evidence type="ECO:0000313" key="3">
    <source>
        <dbReference type="Proteomes" id="UP000799440"/>
    </source>
</evidence>
<evidence type="ECO:0000313" key="2">
    <source>
        <dbReference type="EMBL" id="KAF2751041.1"/>
    </source>
</evidence>
<keyword evidence="3" id="KW-1185">Reference proteome</keyword>
<keyword evidence="1" id="KW-1133">Transmembrane helix</keyword>
<sequence length="449" mass="49851">MTQDDQHFLDILAEYTRDIRKFTGDVFDQTDRHFAEVASYIKRSVPPKWLPEHARPAPPPPTAVSAAYIDRVQTWISRNRALTAALVAFFGTGGFLLWREHSNHKQKRKARRANNGARKDVVVLAGSPSSPIVKSLSQDLERRGFIVYIVCTDMEEEQQVHGESRPDIRPLHIDIVDPVGTRAAIERFTKSLRRPQHAFSGAAAHNLNFRALILVPDNIYPSGPIETISPELWSDALNAKVLKTITLAQAFLPSICDQKARVLMLIPSIVAALRPPFHSVETSVVSALEGFTASLRSELDTLGIKVCQLKLGTFDYSHVGARHHLQAIGSPDTEQWSTAARQSYASNFVNQSRIGRSRGLFGSGSNSGSSMRDLHHAVFDAITQKHPRRVWRIGRGSVAYDVVGSWVPSGLVGWMLGVQRVSLDQTSAPRLEDSVQSWEKVEAQEMSQG</sequence>
<dbReference type="SUPFAM" id="SSF51735">
    <property type="entry name" value="NAD(P)-binding Rossmann-fold domains"/>
    <property type="match status" value="1"/>
</dbReference>
<reference evidence="2" key="1">
    <citation type="journal article" date="2020" name="Stud. Mycol.">
        <title>101 Dothideomycetes genomes: a test case for predicting lifestyles and emergence of pathogens.</title>
        <authorList>
            <person name="Haridas S."/>
            <person name="Albert R."/>
            <person name="Binder M."/>
            <person name="Bloem J."/>
            <person name="Labutti K."/>
            <person name="Salamov A."/>
            <person name="Andreopoulos B."/>
            <person name="Baker S."/>
            <person name="Barry K."/>
            <person name="Bills G."/>
            <person name="Bluhm B."/>
            <person name="Cannon C."/>
            <person name="Castanera R."/>
            <person name="Culley D."/>
            <person name="Daum C."/>
            <person name="Ezra D."/>
            <person name="Gonzalez J."/>
            <person name="Henrissat B."/>
            <person name="Kuo A."/>
            <person name="Liang C."/>
            <person name="Lipzen A."/>
            <person name="Lutzoni F."/>
            <person name="Magnuson J."/>
            <person name="Mondo S."/>
            <person name="Nolan M."/>
            <person name="Ohm R."/>
            <person name="Pangilinan J."/>
            <person name="Park H.-J."/>
            <person name="Ramirez L."/>
            <person name="Alfaro M."/>
            <person name="Sun H."/>
            <person name="Tritt A."/>
            <person name="Yoshinaga Y."/>
            <person name="Zwiers L.-H."/>
            <person name="Turgeon B."/>
            <person name="Goodwin S."/>
            <person name="Spatafora J."/>
            <person name="Crous P."/>
            <person name="Grigoriev I."/>
        </authorList>
    </citation>
    <scope>NUCLEOTIDE SEQUENCE</scope>
    <source>
        <strain evidence="2">CBS 119925</strain>
    </source>
</reference>